<evidence type="ECO:0000313" key="3">
    <source>
        <dbReference type="EMBL" id="KAF0299420.1"/>
    </source>
</evidence>
<reference evidence="3 4" key="1">
    <citation type="submission" date="2019-07" db="EMBL/GenBank/DDBJ databases">
        <title>Draft genome assembly of a fouling barnacle, Amphibalanus amphitrite (Darwin, 1854): The first reference genome for Thecostraca.</title>
        <authorList>
            <person name="Kim W."/>
        </authorList>
    </citation>
    <scope>NUCLEOTIDE SEQUENCE [LARGE SCALE GENOMIC DNA]</scope>
    <source>
        <strain evidence="3">SNU_AA5</strain>
        <tissue evidence="3">Soma without cirri and trophi</tissue>
    </source>
</reference>
<keyword evidence="2" id="KW-0812">Transmembrane</keyword>
<feature type="transmembrane region" description="Helical" evidence="2">
    <location>
        <begin position="289"/>
        <end position="312"/>
    </location>
</feature>
<dbReference type="Proteomes" id="UP000440578">
    <property type="component" value="Unassembled WGS sequence"/>
</dbReference>
<evidence type="ECO:0000256" key="2">
    <source>
        <dbReference type="SAM" id="Phobius"/>
    </source>
</evidence>
<keyword evidence="2" id="KW-0472">Membrane</keyword>
<sequence length="505" mass="53548">MLPSAFGVAIQPQQNGTFVPDPVLLLADPDLPVGDLGPAGLSQLGKSGSIEQPAQNVIRSRTDPEPEPEFELLSGPDGGVTVTARLPPDTADSLEPYSVFRLTSLDRSIKHCVPLAADGPGVVRARVRHLPLSSYCVQLGCSCRSGRPCRRRPSRCRRYEHRAGIDMRAWRRTSNVSVWRHDDKAAGPSVSVSVQQTGFRFESFIVSVLGCRAVPVFQTTAAADRWLRLDTNCSLQYNTSLLMQVLPDTWFCAGGTGGCRDLRVHIGPLQRLPPSQPPPLLRAAALPGWLTAGLALLALVTAAVAVATLLWSRRRHRRYVDRAATAGCYCLTAGGGLPAAPRVLLLHLARSDAERAALRQLTAELRLRGASVVDSDAPEWRRAARRDAAALASAVAAADRVLLLSSPALAAAVAAGGGGEPERLVAAAARQLSAGRLTVDYGRLYQARLAADAPTLDSLVPGAAYTLPEHQRELVTALLAGTSCTKGAAADAVLPADITVAELTV</sequence>
<keyword evidence="2" id="KW-1133">Transmembrane helix</keyword>
<evidence type="ECO:0000313" key="4">
    <source>
        <dbReference type="Proteomes" id="UP000440578"/>
    </source>
</evidence>
<evidence type="ECO:0008006" key="5">
    <source>
        <dbReference type="Google" id="ProtNLM"/>
    </source>
</evidence>
<organism evidence="3 4">
    <name type="scientific">Amphibalanus amphitrite</name>
    <name type="common">Striped barnacle</name>
    <name type="synonym">Balanus amphitrite</name>
    <dbReference type="NCBI Taxonomy" id="1232801"/>
    <lineage>
        <taxon>Eukaryota</taxon>
        <taxon>Metazoa</taxon>
        <taxon>Ecdysozoa</taxon>
        <taxon>Arthropoda</taxon>
        <taxon>Crustacea</taxon>
        <taxon>Multicrustacea</taxon>
        <taxon>Cirripedia</taxon>
        <taxon>Thoracica</taxon>
        <taxon>Thoracicalcarea</taxon>
        <taxon>Balanomorpha</taxon>
        <taxon>Balanoidea</taxon>
        <taxon>Balanidae</taxon>
        <taxon>Amphibalaninae</taxon>
        <taxon>Amphibalanus</taxon>
    </lineage>
</organism>
<accession>A0A6A4W6X1</accession>
<gene>
    <name evidence="3" type="ORF">FJT64_027796</name>
</gene>
<dbReference type="EMBL" id="VIIS01001366">
    <property type="protein sequence ID" value="KAF0299420.1"/>
    <property type="molecule type" value="Genomic_DNA"/>
</dbReference>
<protein>
    <recommendedName>
        <fullName evidence="5">SEFIR domain-containing protein</fullName>
    </recommendedName>
</protein>
<dbReference type="AlphaFoldDB" id="A0A6A4W6X1"/>
<proteinExistence type="predicted"/>
<name>A0A6A4W6X1_AMPAM</name>
<comment type="caution">
    <text evidence="3">The sequence shown here is derived from an EMBL/GenBank/DDBJ whole genome shotgun (WGS) entry which is preliminary data.</text>
</comment>
<dbReference type="OrthoDB" id="6405697at2759"/>
<feature type="region of interest" description="Disordered" evidence="1">
    <location>
        <begin position="59"/>
        <end position="79"/>
    </location>
</feature>
<evidence type="ECO:0000256" key="1">
    <source>
        <dbReference type="SAM" id="MobiDB-lite"/>
    </source>
</evidence>
<keyword evidence="4" id="KW-1185">Reference proteome</keyword>